<dbReference type="PANTHER" id="PTHR37539:SF1">
    <property type="entry name" value="ER-BOUND OXYGENASE MPAB_MPAB'_RUBBER OXYGENASE CATALYTIC DOMAIN-CONTAINING PROTEIN"/>
    <property type="match status" value="1"/>
</dbReference>
<dbReference type="Pfam" id="PF09995">
    <property type="entry name" value="MPAB_Lcp_cat"/>
    <property type="match status" value="1"/>
</dbReference>
<keyword evidence="3" id="KW-1185">Reference proteome</keyword>
<reference evidence="3" key="1">
    <citation type="submission" date="2021-11" db="EMBL/GenBank/DDBJ databases">
        <title>Cultivation dependent microbiological survey of springs from the worlds oldest radium mine currently devoted to the extraction of radon-saturated water.</title>
        <authorList>
            <person name="Kapinusova G."/>
            <person name="Smrhova T."/>
            <person name="Strejcek M."/>
            <person name="Suman J."/>
            <person name="Jani K."/>
            <person name="Pajer P."/>
            <person name="Uhlik O."/>
        </authorList>
    </citation>
    <scope>NUCLEOTIDE SEQUENCE [LARGE SCALE GENOMIC DNA]</scope>
    <source>
        <strain evidence="3">J379</strain>
    </source>
</reference>
<dbReference type="RefSeq" id="WP_353862494.1">
    <property type="nucleotide sequence ID" value="NZ_CP088295.1"/>
</dbReference>
<proteinExistence type="predicted"/>
<dbReference type="Proteomes" id="UP001058860">
    <property type="component" value="Chromosome"/>
</dbReference>
<sequence length="449" mass="49576">MLEQSLHYPDLAARVLSQQELQPALYGEIDFTAKPYRLSDGPDDESSLPAWVAKRAPLLADERVVELMSTATMLGDVVADPYASLMAERSFKGLIDMLKQACREGVEAVPDAPPELEAFIAAMEHQPDWLDMDLVRDGARVERIPMAFLAPFVTRGAFVATFLNTYAALPMALTGTLGGSKAARRVNETTSFFTVTTLPNALDRYGPGFEAAAMVRLMHSMVRYNALKRSDRWDLDVFGIPIPQLDQMPAGLINIYLLAAQAKRKGRSEFTDQERAVVEFCRYRCYLLGLPEELLPKTPDETLHLMHARAALLRDGFDDATCGELVRATMAAYLRADDTPFDRVAESVEKSYSKAFFIRSFTRNDTEKAAAMGVSFGKADVARIAVTAPFVIGRFVAVTAASRVPVLRDVVDSYAIRMLKKRLATYGNAEFTTDASTYTPVARPLANTA</sequence>
<evidence type="ECO:0000313" key="3">
    <source>
        <dbReference type="Proteomes" id="UP001058860"/>
    </source>
</evidence>
<dbReference type="EMBL" id="CP088295">
    <property type="protein sequence ID" value="UUY01954.1"/>
    <property type="molecule type" value="Genomic_DNA"/>
</dbReference>
<feature type="domain" description="ER-bound oxygenase mpaB/mpaB'/Rubber oxygenase catalytic" evidence="1">
    <location>
        <begin position="155"/>
        <end position="313"/>
    </location>
</feature>
<evidence type="ECO:0000259" key="1">
    <source>
        <dbReference type="Pfam" id="PF09995"/>
    </source>
</evidence>
<gene>
    <name evidence="2" type="ORF">LRS13_14630</name>
</gene>
<dbReference type="InterPro" id="IPR037473">
    <property type="entry name" value="Lcp-like"/>
</dbReference>
<dbReference type="PANTHER" id="PTHR37539">
    <property type="entry name" value="SECRETED PROTEIN-RELATED"/>
    <property type="match status" value="1"/>
</dbReference>
<organism evidence="2 3">
    <name type="scientific">Svornostia abyssi</name>
    <dbReference type="NCBI Taxonomy" id="2898438"/>
    <lineage>
        <taxon>Bacteria</taxon>
        <taxon>Bacillati</taxon>
        <taxon>Actinomycetota</taxon>
        <taxon>Thermoleophilia</taxon>
        <taxon>Solirubrobacterales</taxon>
        <taxon>Baekduiaceae</taxon>
        <taxon>Svornostia</taxon>
    </lineage>
</organism>
<protein>
    <submittedName>
        <fullName evidence="2">Oxygenase MpaB family protein</fullName>
    </submittedName>
</protein>
<name>A0ABY5PB97_9ACTN</name>
<evidence type="ECO:0000313" key="2">
    <source>
        <dbReference type="EMBL" id="UUY01954.1"/>
    </source>
</evidence>
<dbReference type="InterPro" id="IPR018713">
    <property type="entry name" value="MPAB/Lcp_cat_dom"/>
</dbReference>
<accession>A0ABY5PB97</accession>